<name>A0A7M7P237_STRPU</name>
<dbReference type="SUPFAM" id="SSF57196">
    <property type="entry name" value="EGF/Laminin"/>
    <property type="match status" value="1"/>
</dbReference>
<dbReference type="CDD" id="cd00054">
    <property type="entry name" value="EGF_CA"/>
    <property type="match status" value="1"/>
</dbReference>
<keyword evidence="4" id="KW-0732">Signal</keyword>
<accession>A0A7M7P237</accession>
<dbReference type="GO" id="GO:0007160">
    <property type="term" value="P:cell-matrix adhesion"/>
    <property type="evidence" value="ECO:0007669"/>
    <property type="project" value="InterPro"/>
</dbReference>
<evidence type="ECO:0000259" key="5">
    <source>
        <dbReference type="PROSITE" id="PS50026"/>
    </source>
</evidence>
<dbReference type="RefSeq" id="XP_030845088.1">
    <property type="nucleotide sequence ID" value="XM_030989228.1"/>
</dbReference>
<sequence length="621" mass="68406">MSSPGFLWCMPRRLGAVKFLLLVLWVSGTLQDLVLFDTGNRGISLDDVSNPNGPWSGYFVTNSSFQYVGKEYNAVGVSSLGQIYFGTGRTLSLRGIFTAAAPLLQANLVGGVKYLEIPITKTDELLSVLDTALAEFLTGLFVEWFFVVTWRNVTPFMSQEERNSFQIVFAVTGEKTFAILNYESIGYAGSLIRPPGFTDGNSSTEFNLPVTEPINLDTESNVGVNGRWIYDVTDFLPGVNGGVPCDRSPCKNNGTCAEEQCTCPLGYGGTTCEEKLSEVRCDSTSMTVVLDQRLLPEGSEPSSVHFLSQENDCVAYVYDTFKIEMSTTYDRCGTTIKEDEDNIIFQNVITFAKPGAGDTGAIITREYHQQIQVECCLKKASVLTGNFKPQIGKIDINDKEHGKFTLKITRFTNDEFDTEEMVNVEDGRVMLGTKLYFGVVLDSTTTVGVFIKACWATEEGPDHDPKEDLIKDQCPAEDTVTVNHALPLDREGFSFDAFRFVNEFSGVAEIYVYCDVVVCRSDEAEAARSNAECGEAASRLRRRDVSSGTIHTLRYGPLAIYSLDASYAASSKESRGMFGTRVYVMGIVALVSMVTIWGVVKGCSFKIKNHEAKHALLVNIN</sequence>
<keyword evidence="3" id="KW-1133">Transmembrane helix</keyword>
<dbReference type="SMART" id="SM00241">
    <property type="entry name" value="ZP"/>
    <property type="match status" value="1"/>
</dbReference>
<dbReference type="InterPro" id="IPR055356">
    <property type="entry name" value="ZP-N"/>
</dbReference>
<dbReference type="PROSITE" id="PS01186">
    <property type="entry name" value="EGF_2"/>
    <property type="match status" value="1"/>
</dbReference>
<feature type="disulfide bond" evidence="2">
    <location>
        <begin position="263"/>
        <end position="272"/>
    </location>
</feature>
<dbReference type="Pfam" id="PF00100">
    <property type="entry name" value="Zona_pellucida"/>
    <property type="match status" value="1"/>
</dbReference>
<dbReference type="Gene3D" id="2.10.25.10">
    <property type="entry name" value="Laminin"/>
    <property type="match status" value="1"/>
</dbReference>
<keyword evidence="8" id="KW-1185">Reference proteome</keyword>
<keyword evidence="2" id="KW-0245">EGF-like domain</keyword>
<dbReference type="InterPro" id="IPR042235">
    <property type="entry name" value="ZP-C_dom"/>
</dbReference>
<feature type="transmembrane region" description="Helical" evidence="3">
    <location>
        <begin position="582"/>
        <end position="600"/>
    </location>
</feature>
<evidence type="ECO:0000256" key="1">
    <source>
        <dbReference type="ARBA" id="ARBA00023157"/>
    </source>
</evidence>
<keyword evidence="1 2" id="KW-1015">Disulfide bond</keyword>
<comment type="caution">
    <text evidence="2">Lacks conserved residue(s) required for the propagation of feature annotation.</text>
</comment>
<dbReference type="PANTHER" id="PTHR11576:SF22">
    <property type="entry name" value="ONCOPROTEIN INDUCED TRANSCRIPT 3"/>
    <property type="match status" value="1"/>
</dbReference>
<proteinExistence type="predicted"/>
<evidence type="ECO:0000256" key="2">
    <source>
        <dbReference type="PROSITE-ProRule" id="PRU00076"/>
    </source>
</evidence>
<dbReference type="PANTHER" id="PTHR11576">
    <property type="entry name" value="ZONA PELLUCIDA SPERM-BINDING PROTEIN 3"/>
    <property type="match status" value="1"/>
</dbReference>
<dbReference type="KEGG" id="spu:593588"/>
<dbReference type="PROSITE" id="PS51034">
    <property type="entry name" value="ZP_2"/>
    <property type="match status" value="1"/>
</dbReference>
<feature type="domain" description="EGF-like" evidence="5">
    <location>
        <begin position="241"/>
        <end position="273"/>
    </location>
</feature>
<dbReference type="Pfam" id="PF06119">
    <property type="entry name" value="NIDO"/>
    <property type="match status" value="1"/>
</dbReference>
<protein>
    <submittedName>
        <fullName evidence="7">Uncharacterized protein</fullName>
    </submittedName>
</protein>
<dbReference type="AlphaFoldDB" id="A0A7M7P237"/>
<dbReference type="Proteomes" id="UP000007110">
    <property type="component" value="Unassembled WGS sequence"/>
</dbReference>
<reference evidence="8" key="1">
    <citation type="submission" date="2015-02" db="EMBL/GenBank/DDBJ databases">
        <title>Genome sequencing for Strongylocentrotus purpuratus.</title>
        <authorList>
            <person name="Murali S."/>
            <person name="Liu Y."/>
            <person name="Vee V."/>
            <person name="English A."/>
            <person name="Wang M."/>
            <person name="Skinner E."/>
            <person name="Han Y."/>
            <person name="Muzny D.M."/>
            <person name="Worley K.C."/>
            <person name="Gibbs R.A."/>
        </authorList>
    </citation>
    <scope>NUCLEOTIDE SEQUENCE</scope>
</reference>
<keyword evidence="3" id="KW-0472">Membrane</keyword>
<dbReference type="InParanoid" id="A0A7M7P237"/>
<dbReference type="EnsemblMetazoa" id="XM_030989228">
    <property type="protein sequence ID" value="XP_030845088"/>
    <property type="gene ID" value="LOC593588"/>
</dbReference>
<dbReference type="Gene3D" id="2.60.40.3210">
    <property type="entry name" value="Zona pellucida, ZP-N domain"/>
    <property type="match status" value="1"/>
</dbReference>
<evidence type="ECO:0000256" key="3">
    <source>
        <dbReference type="SAM" id="Phobius"/>
    </source>
</evidence>
<dbReference type="InterPro" id="IPR055355">
    <property type="entry name" value="ZP-C"/>
</dbReference>
<dbReference type="Pfam" id="PF23344">
    <property type="entry name" value="ZP-N"/>
    <property type="match status" value="1"/>
</dbReference>
<evidence type="ECO:0000256" key="4">
    <source>
        <dbReference type="SAM" id="SignalP"/>
    </source>
</evidence>
<feature type="chain" id="PRO_5029660793" evidence="4">
    <location>
        <begin position="32"/>
        <end position="621"/>
    </location>
</feature>
<dbReference type="SMART" id="SM00539">
    <property type="entry name" value="NIDO"/>
    <property type="match status" value="1"/>
</dbReference>
<feature type="signal peptide" evidence="4">
    <location>
        <begin position="1"/>
        <end position="31"/>
    </location>
</feature>
<dbReference type="InterPro" id="IPR000742">
    <property type="entry name" value="EGF"/>
</dbReference>
<keyword evidence="3" id="KW-0812">Transmembrane</keyword>
<dbReference type="InterPro" id="IPR003886">
    <property type="entry name" value="NIDO_dom"/>
</dbReference>
<evidence type="ECO:0000313" key="8">
    <source>
        <dbReference type="Proteomes" id="UP000007110"/>
    </source>
</evidence>
<dbReference type="Gene3D" id="2.60.40.4100">
    <property type="entry name" value="Zona pellucida, ZP-C domain"/>
    <property type="match status" value="1"/>
</dbReference>
<dbReference type="OrthoDB" id="8919081at2759"/>
<dbReference type="OMA" id="IQVECCL"/>
<organism evidence="7 8">
    <name type="scientific">Strongylocentrotus purpuratus</name>
    <name type="common">Purple sea urchin</name>
    <dbReference type="NCBI Taxonomy" id="7668"/>
    <lineage>
        <taxon>Eukaryota</taxon>
        <taxon>Metazoa</taxon>
        <taxon>Echinodermata</taxon>
        <taxon>Eleutherozoa</taxon>
        <taxon>Echinozoa</taxon>
        <taxon>Echinoidea</taxon>
        <taxon>Euechinoidea</taxon>
        <taxon>Echinacea</taxon>
        <taxon>Camarodonta</taxon>
        <taxon>Echinidea</taxon>
        <taxon>Strongylocentrotidae</taxon>
        <taxon>Strongylocentrotus</taxon>
    </lineage>
</organism>
<dbReference type="InterPro" id="IPR001507">
    <property type="entry name" value="ZP_dom"/>
</dbReference>
<reference evidence="7" key="2">
    <citation type="submission" date="2021-01" db="UniProtKB">
        <authorList>
            <consortium name="EnsemblMetazoa"/>
        </authorList>
    </citation>
    <scope>IDENTIFICATION</scope>
</reference>
<dbReference type="GeneID" id="593588"/>
<evidence type="ECO:0000259" key="6">
    <source>
        <dbReference type="PROSITE" id="PS51034"/>
    </source>
</evidence>
<evidence type="ECO:0000313" key="7">
    <source>
        <dbReference type="EnsemblMetazoa" id="XP_030845088"/>
    </source>
</evidence>
<feature type="domain" description="ZP" evidence="6">
    <location>
        <begin position="280"/>
        <end position="540"/>
    </location>
</feature>
<dbReference type="PROSITE" id="PS00022">
    <property type="entry name" value="EGF_1"/>
    <property type="match status" value="1"/>
</dbReference>
<dbReference type="PROSITE" id="PS50026">
    <property type="entry name" value="EGF_3"/>
    <property type="match status" value="1"/>
</dbReference>